<dbReference type="KEGG" id="niy:FQ775_05765"/>
<dbReference type="RefSeq" id="WP_146298572.1">
    <property type="nucleotide sequence ID" value="NZ_CP042301.2"/>
</dbReference>
<dbReference type="AlphaFoldDB" id="A0A5B8KWK1"/>
<proteinExistence type="predicted"/>
<accession>A0A5B8KWK1</accession>
<reference evidence="2" key="1">
    <citation type="submission" date="2020-04" db="EMBL/GenBank/DDBJ databases">
        <title>Nitratireductor sp. nov. isolated from mangrove soil.</title>
        <authorList>
            <person name="Ye Y."/>
        </authorList>
    </citation>
    <scope>NUCLEOTIDE SEQUENCE</scope>
    <source>
        <strain evidence="2">SY7</strain>
    </source>
</reference>
<keyword evidence="3" id="KW-1185">Reference proteome</keyword>
<organism evidence="2 3">
    <name type="scientific">Nitratireductor mangrovi</name>
    <dbReference type="NCBI Taxonomy" id="2599600"/>
    <lineage>
        <taxon>Bacteria</taxon>
        <taxon>Pseudomonadati</taxon>
        <taxon>Pseudomonadota</taxon>
        <taxon>Alphaproteobacteria</taxon>
        <taxon>Hyphomicrobiales</taxon>
        <taxon>Phyllobacteriaceae</taxon>
        <taxon>Nitratireductor</taxon>
    </lineage>
</organism>
<sequence length="117" mass="13373">MQRLEVVPRLFPLVENGDKRSTIRWREPPIVPGYMCYVCAGDPDRTVVVWVTRITSMPLRNAAAFVGRQDEWPDQVMLAGMREHYPGIELDDEVQVIEHLTPAETRARPGFPAADDR</sequence>
<gene>
    <name evidence="2" type="ORF">FQ775_05765</name>
</gene>
<dbReference type="InterPro" id="IPR015947">
    <property type="entry name" value="PUA-like_sf"/>
</dbReference>
<dbReference type="OrthoDB" id="6539093at2"/>
<dbReference type="SMART" id="SM01022">
    <property type="entry name" value="ASCH"/>
    <property type="match status" value="1"/>
</dbReference>
<dbReference type="SUPFAM" id="SSF88697">
    <property type="entry name" value="PUA domain-like"/>
    <property type="match status" value="1"/>
</dbReference>
<dbReference type="EMBL" id="CP042301">
    <property type="protein sequence ID" value="QDY99918.1"/>
    <property type="molecule type" value="Genomic_DNA"/>
</dbReference>
<dbReference type="Pfam" id="PF04266">
    <property type="entry name" value="ASCH"/>
    <property type="match status" value="1"/>
</dbReference>
<protein>
    <recommendedName>
        <fullName evidence="1">ASCH domain-containing protein</fullName>
    </recommendedName>
</protein>
<feature type="domain" description="ASCH" evidence="1">
    <location>
        <begin position="4"/>
        <end position="104"/>
    </location>
</feature>
<evidence type="ECO:0000259" key="1">
    <source>
        <dbReference type="SMART" id="SM01022"/>
    </source>
</evidence>
<evidence type="ECO:0000313" key="3">
    <source>
        <dbReference type="Proteomes" id="UP000321389"/>
    </source>
</evidence>
<dbReference type="Proteomes" id="UP000321389">
    <property type="component" value="Chromosome"/>
</dbReference>
<name>A0A5B8KWK1_9HYPH</name>
<evidence type="ECO:0000313" key="2">
    <source>
        <dbReference type="EMBL" id="QDY99918.1"/>
    </source>
</evidence>
<dbReference type="InterPro" id="IPR007374">
    <property type="entry name" value="ASCH_domain"/>
</dbReference>